<dbReference type="InterPro" id="IPR052374">
    <property type="entry name" value="SERAC1"/>
</dbReference>
<comment type="subcellular location">
    <subcellularLocation>
        <location evidence="1">Endoplasmic reticulum</location>
    </subcellularLocation>
    <subcellularLocation>
        <location evidence="2">Membrane</location>
    </subcellularLocation>
</comment>
<evidence type="ECO:0000256" key="4">
    <source>
        <dbReference type="ARBA" id="ARBA00023136"/>
    </source>
</evidence>
<dbReference type="Proteomes" id="UP000249396">
    <property type="component" value="Unassembled WGS sequence"/>
</dbReference>
<accession>A0A2W4R0P6</accession>
<feature type="non-terminal residue" evidence="5">
    <location>
        <position position="147"/>
    </location>
</feature>
<comment type="caution">
    <text evidence="5">The sequence shown here is derived from an EMBL/GenBank/DDBJ whole genome shotgun (WGS) entry which is preliminary data.</text>
</comment>
<dbReference type="EMBL" id="QJPH01000329">
    <property type="protein sequence ID" value="PZN77845.1"/>
    <property type="molecule type" value="Genomic_DNA"/>
</dbReference>
<dbReference type="Gene3D" id="3.40.50.1820">
    <property type="entry name" value="alpha/beta hydrolase"/>
    <property type="match status" value="1"/>
</dbReference>
<protein>
    <recommendedName>
        <fullName evidence="7">DUF676 domain-containing protein</fullName>
    </recommendedName>
</protein>
<proteinExistence type="predicted"/>
<dbReference type="PANTHER" id="PTHR48182:SF2">
    <property type="entry name" value="PROTEIN SERAC1"/>
    <property type="match status" value="1"/>
</dbReference>
<name>A0A2W4R0P6_9GAMM</name>
<gene>
    <name evidence="5" type="ORF">DM484_13950</name>
</gene>
<evidence type="ECO:0008006" key="7">
    <source>
        <dbReference type="Google" id="ProtNLM"/>
    </source>
</evidence>
<dbReference type="GO" id="GO:0016020">
    <property type="term" value="C:membrane"/>
    <property type="evidence" value="ECO:0007669"/>
    <property type="project" value="UniProtKB-SubCell"/>
</dbReference>
<evidence type="ECO:0000256" key="2">
    <source>
        <dbReference type="ARBA" id="ARBA00004370"/>
    </source>
</evidence>
<reference evidence="5 6" key="1">
    <citation type="journal article" date="2018" name="Aquat. Microb. Ecol.">
        <title>Gammaproteobacterial methanotrophs dominate.</title>
        <authorList>
            <person name="Rissanen A.J."/>
            <person name="Saarenheimo J."/>
            <person name="Tiirola M."/>
            <person name="Peura S."/>
            <person name="Aalto S.L."/>
            <person name="Karvinen A."/>
            <person name="Nykanen H."/>
        </authorList>
    </citation>
    <scope>NUCLEOTIDE SEQUENCE [LARGE SCALE GENOMIC DNA]</scope>
    <source>
        <strain evidence="5">AMbin10</strain>
    </source>
</reference>
<evidence type="ECO:0000313" key="6">
    <source>
        <dbReference type="Proteomes" id="UP000249396"/>
    </source>
</evidence>
<keyword evidence="3" id="KW-0256">Endoplasmic reticulum</keyword>
<organism evidence="5 6">
    <name type="scientific">Candidatus Methylumidiphilus alinenensis</name>
    <dbReference type="NCBI Taxonomy" id="2202197"/>
    <lineage>
        <taxon>Bacteria</taxon>
        <taxon>Pseudomonadati</taxon>
        <taxon>Pseudomonadota</taxon>
        <taxon>Gammaproteobacteria</taxon>
        <taxon>Methylococcales</taxon>
        <taxon>Candidatus Methylumidiphilus</taxon>
    </lineage>
</organism>
<dbReference type="SUPFAM" id="SSF53474">
    <property type="entry name" value="alpha/beta-Hydrolases"/>
    <property type="match status" value="1"/>
</dbReference>
<evidence type="ECO:0000256" key="3">
    <source>
        <dbReference type="ARBA" id="ARBA00022824"/>
    </source>
</evidence>
<evidence type="ECO:0000313" key="5">
    <source>
        <dbReference type="EMBL" id="PZN77845.1"/>
    </source>
</evidence>
<keyword evidence="4" id="KW-0472">Membrane</keyword>
<dbReference type="AlphaFoldDB" id="A0A2W4R0P6"/>
<evidence type="ECO:0000256" key="1">
    <source>
        <dbReference type="ARBA" id="ARBA00004240"/>
    </source>
</evidence>
<dbReference type="InterPro" id="IPR029058">
    <property type="entry name" value="AB_hydrolase_fold"/>
</dbReference>
<dbReference type="PANTHER" id="PTHR48182">
    <property type="entry name" value="PROTEIN SERAC1"/>
    <property type="match status" value="1"/>
</dbReference>
<sequence>MALPERAQSILSLLVGKRLEQTPLIFICHSLGGLVVKQMLRLSTDQYGTHEGKIAENTLGVIFLGTPHVGSNLALWADRFRLFFRKTPAIDDLQLDSPWLLDLNAWYRNHAPKHAIQTLVFVENQPTKGVPVVDKFSGDPGIQDVYP</sequence>